<name>A3V5D8_9RHOB</name>
<gene>
    <name evidence="1" type="ORF">SKA53_14951</name>
</gene>
<protein>
    <submittedName>
        <fullName evidence="1">Uncharacterized protein</fullName>
    </submittedName>
</protein>
<keyword evidence="2" id="KW-1185">Reference proteome</keyword>
<reference evidence="1 2" key="1">
    <citation type="submission" date="2006-01" db="EMBL/GenBank/DDBJ databases">
        <authorList>
            <person name="Hagstrom A."/>
            <person name="Ferriera S."/>
            <person name="Johnson J."/>
            <person name="Kravitz S."/>
            <person name="Halpern A."/>
            <person name="Remington K."/>
            <person name="Beeson K."/>
            <person name="Tran B."/>
            <person name="Rogers Y.-H."/>
            <person name="Friedman R."/>
            <person name="Venter J.C."/>
        </authorList>
    </citation>
    <scope>NUCLEOTIDE SEQUENCE [LARGE SCALE GENOMIC DNA]</scope>
    <source>
        <strain evidence="1 2">SKA53</strain>
    </source>
</reference>
<sequence>MATAPDAPLDNRRATDHVQVNRCKLPREQSGIKPARHPLIFRFPDHAGVPRHIGARTMRFRQSAFGATSAFDLWGSPMGRTHMRGPQVR</sequence>
<evidence type="ECO:0000313" key="2">
    <source>
        <dbReference type="Proteomes" id="UP000004507"/>
    </source>
</evidence>
<accession>A3V5D8</accession>
<dbReference type="STRING" id="314232.SKA53_14951"/>
<evidence type="ECO:0000313" key="1">
    <source>
        <dbReference type="EMBL" id="EAQ06856.1"/>
    </source>
</evidence>
<dbReference type="EMBL" id="AAMS01000004">
    <property type="protein sequence ID" value="EAQ06856.1"/>
    <property type="molecule type" value="Genomic_DNA"/>
</dbReference>
<organism evidence="1 2">
    <name type="scientific">Yoonia vestfoldensis SKA53</name>
    <dbReference type="NCBI Taxonomy" id="314232"/>
    <lineage>
        <taxon>Bacteria</taxon>
        <taxon>Pseudomonadati</taxon>
        <taxon>Pseudomonadota</taxon>
        <taxon>Alphaproteobacteria</taxon>
        <taxon>Rhodobacterales</taxon>
        <taxon>Paracoccaceae</taxon>
        <taxon>Yoonia</taxon>
    </lineage>
</organism>
<dbReference type="AlphaFoldDB" id="A3V5D8"/>
<comment type="caution">
    <text evidence="1">The sequence shown here is derived from an EMBL/GenBank/DDBJ whole genome shotgun (WGS) entry which is preliminary data.</text>
</comment>
<proteinExistence type="predicted"/>
<dbReference type="HOGENOM" id="CLU_2451039_0_0_5"/>
<dbReference type="Proteomes" id="UP000004507">
    <property type="component" value="Unassembled WGS sequence"/>
</dbReference>